<dbReference type="InParanoid" id="A7F3G2"/>
<dbReference type="GeneID" id="5483029"/>
<name>A7F3G2_SCLS1</name>
<evidence type="ECO:0000313" key="2">
    <source>
        <dbReference type="Proteomes" id="UP000001312"/>
    </source>
</evidence>
<accession>A7F3G2</accession>
<sequence length="54" mass="5925">MELVTLLNGYSPFGKELAFNDKFISSALTYVEQTLINAEIVKLMPRISTSSVGS</sequence>
<dbReference type="Proteomes" id="UP000001312">
    <property type="component" value="Unassembled WGS sequence"/>
</dbReference>
<organism evidence="1 2">
    <name type="scientific">Sclerotinia sclerotiorum (strain ATCC 18683 / 1980 / Ss-1)</name>
    <name type="common">White mold</name>
    <name type="synonym">Whetzelinia sclerotiorum</name>
    <dbReference type="NCBI Taxonomy" id="665079"/>
    <lineage>
        <taxon>Eukaryota</taxon>
        <taxon>Fungi</taxon>
        <taxon>Dikarya</taxon>
        <taxon>Ascomycota</taxon>
        <taxon>Pezizomycotina</taxon>
        <taxon>Leotiomycetes</taxon>
        <taxon>Helotiales</taxon>
        <taxon>Sclerotiniaceae</taxon>
        <taxon>Sclerotinia</taxon>
    </lineage>
</organism>
<evidence type="ECO:0000313" key="1">
    <source>
        <dbReference type="EMBL" id="EDN97283.1"/>
    </source>
</evidence>
<dbReference type="EMBL" id="CH476640">
    <property type="protein sequence ID" value="EDN97283.1"/>
    <property type="molecule type" value="Genomic_DNA"/>
</dbReference>
<dbReference type="KEGG" id="ssl:SS1G_11808"/>
<keyword evidence="2" id="KW-1185">Reference proteome</keyword>
<dbReference type="RefSeq" id="XP_001586779.1">
    <property type="nucleotide sequence ID" value="XM_001586729.1"/>
</dbReference>
<reference evidence="2" key="1">
    <citation type="journal article" date="2011" name="PLoS Genet.">
        <title>Genomic analysis of the necrotrophic fungal pathogens Sclerotinia sclerotiorum and Botrytis cinerea.</title>
        <authorList>
            <person name="Amselem J."/>
            <person name="Cuomo C.A."/>
            <person name="van Kan J.A."/>
            <person name="Viaud M."/>
            <person name="Benito E.P."/>
            <person name="Couloux A."/>
            <person name="Coutinho P.M."/>
            <person name="de Vries R.P."/>
            <person name="Dyer P.S."/>
            <person name="Fillinger S."/>
            <person name="Fournier E."/>
            <person name="Gout L."/>
            <person name="Hahn M."/>
            <person name="Kohn L."/>
            <person name="Lapalu N."/>
            <person name="Plummer K.M."/>
            <person name="Pradier J.M."/>
            <person name="Quevillon E."/>
            <person name="Sharon A."/>
            <person name="Simon A."/>
            <person name="ten Have A."/>
            <person name="Tudzynski B."/>
            <person name="Tudzynski P."/>
            <person name="Wincker P."/>
            <person name="Andrew M."/>
            <person name="Anthouard V."/>
            <person name="Beever R.E."/>
            <person name="Beffa R."/>
            <person name="Benoit I."/>
            <person name="Bouzid O."/>
            <person name="Brault B."/>
            <person name="Chen Z."/>
            <person name="Choquer M."/>
            <person name="Collemare J."/>
            <person name="Cotton P."/>
            <person name="Danchin E.G."/>
            <person name="Da Silva C."/>
            <person name="Gautier A."/>
            <person name="Giraud C."/>
            <person name="Giraud T."/>
            <person name="Gonzalez C."/>
            <person name="Grossetete S."/>
            <person name="Guldener U."/>
            <person name="Henrissat B."/>
            <person name="Howlett B.J."/>
            <person name="Kodira C."/>
            <person name="Kretschmer M."/>
            <person name="Lappartient A."/>
            <person name="Leroch M."/>
            <person name="Levis C."/>
            <person name="Mauceli E."/>
            <person name="Neuveglise C."/>
            <person name="Oeser B."/>
            <person name="Pearson M."/>
            <person name="Poulain J."/>
            <person name="Poussereau N."/>
            <person name="Quesneville H."/>
            <person name="Rascle C."/>
            <person name="Schumacher J."/>
            <person name="Segurens B."/>
            <person name="Sexton A."/>
            <person name="Silva E."/>
            <person name="Sirven C."/>
            <person name="Soanes D.M."/>
            <person name="Talbot N.J."/>
            <person name="Templeton M."/>
            <person name="Yandava C."/>
            <person name="Yarden O."/>
            <person name="Zeng Q."/>
            <person name="Rollins J.A."/>
            <person name="Lebrun M.H."/>
            <person name="Dickman M."/>
        </authorList>
    </citation>
    <scope>NUCLEOTIDE SEQUENCE [LARGE SCALE GENOMIC DNA]</scope>
    <source>
        <strain evidence="2">ATCC 18683 / 1980 / Ss-1</strain>
    </source>
</reference>
<proteinExistence type="predicted"/>
<dbReference type="AlphaFoldDB" id="A7F3G2"/>
<gene>
    <name evidence="1" type="ORF">SS1G_11808</name>
</gene>
<protein>
    <submittedName>
        <fullName evidence="1">Uncharacterized protein</fullName>
    </submittedName>
</protein>